<reference evidence="1 2" key="1">
    <citation type="submission" date="2019-05" db="EMBL/GenBank/DDBJ databases">
        <title>Complete genome sequence of Izhakiella calystegiae KSNA2, an endophyte isolated from beach morning glory (Calystegia soldanella).</title>
        <authorList>
            <person name="Jiang L."/>
            <person name="Jeong J.C."/>
            <person name="Kim C.Y."/>
            <person name="Kim D.H."/>
            <person name="Kim S.W."/>
            <person name="Lee j."/>
        </authorList>
    </citation>
    <scope>NUCLEOTIDE SEQUENCE [LARGE SCALE GENOMIC DNA]</scope>
    <source>
        <strain evidence="1 2">KSNA2</strain>
    </source>
</reference>
<dbReference type="EMBL" id="CP040428">
    <property type="protein sequence ID" value="QCT22766.1"/>
    <property type="molecule type" value="Genomic_DNA"/>
</dbReference>
<accession>A0A4P8YRF5</accession>
<proteinExistence type="predicted"/>
<keyword evidence="2" id="KW-1185">Reference proteome</keyword>
<dbReference type="KEGG" id="izh:FEM41_19845"/>
<organism evidence="1 2">
    <name type="scientific">Jejubacter calystegiae</name>
    <dbReference type="NCBI Taxonomy" id="2579935"/>
    <lineage>
        <taxon>Bacteria</taxon>
        <taxon>Pseudomonadati</taxon>
        <taxon>Pseudomonadota</taxon>
        <taxon>Gammaproteobacteria</taxon>
        <taxon>Enterobacterales</taxon>
        <taxon>Enterobacteriaceae</taxon>
        <taxon>Jejubacter</taxon>
    </lineage>
</organism>
<evidence type="ECO:0000313" key="1">
    <source>
        <dbReference type="EMBL" id="QCT22766.1"/>
    </source>
</evidence>
<gene>
    <name evidence="1" type="ORF">FEM41_19845</name>
</gene>
<sequence length="110" mass="11662">MGLTIFAILALTGCKSLDSVRSKQPVDTGVTNKNVNEFSACVSSTWARNGTSVTSLPLENGISILVPQAMGGYDVVLDVTGNDAGSSYVLYERIPALTSALYEETVKLCR</sequence>
<evidence type="ECO:0000313" key="2">
    <source>
        <dbReference type="Proteomes" id="UP000302163"/>
    </source>
</evidence>
<dbReference type="Proteomes" id="UP000302163">
    <property type="component" value="Chromosome"/>
</dbReference>
<dbReference type="AlphaFoldDB" id="A0A4P8YRF5"/>
<protein>
    <recommendedName>
        <fullName evidence="3">Lipoprotein</fullName>
    </recommendedName>
</protein>
<name>A0A4P8YRF5_9ENTR</name>
<evidence type="ECO:0008006" key="3">
    <source>
        <dbReference type="Google" id="ProtNLM"/>
    </source>
</evidence>